<evidence type="ECO:0000256" key="2">
    <source>
        <dbReference type="ARBA" id="ARBA00022857"/>
    </source>
</evidence>
<accession>A0A9W9SV86</accession>
<dbReference type="InterPro" id="IPR051609">
    <property type="entry name" value="NmrA/Isoflavone_reductase-like"/>
</dbReference>
<dbReference type="GO" id="GO:0016491">
    <property type="term" value="F:oxidoreductase activity"/>
    <property type="evidence" value="ECO:0007669"/>
    <property type="project" value="UniProtKB-KW"/>
</dbReference>
<dbReference type="OrthoDB" id="9974981at2759"/>
<keyword evidence="3" id="KW-0560">Oxidoreductase</keyword>
<feature type="domain" description="NmrA-like" evidence="4">
    <location>
        <begin position="6"/>
        <end position="267"/>
    </location>
</feature>
<evidence type="ECO:0000256" key="3">
    <source>
        <dbReference type="ARBA" id="ARBA00023002"/>
    </source>
</evidence>
<organism evidence="5 6">
    <name type="scientific">Penicillium concentricum</name>
    <dbReference type="NCBI Taxonomy" id="293559"/>
    <lineage>
        <taxon>Eukaryota</taxon>
        <taxon>Fungi</taxon>
        <taxon>Dikarya</taxon>
        <taxon>Ascomycota</taxon>
        <taxon>Pezizomycotina</taxon>
        <taxon>Eurotiomycetes</taxon>
        <taxon>Eurotiomycetidae</taxon>
        <taxon>Eurotiales</taxon>
        <taxon>Aspergillaceae</taxon>
        <taxon>Penicillium</taxon>
    </lineage>
</organism>
<dbReference type="RefSeq" id="XP_056584773.1">
    <property type="nucleotide sequence ID" value="XM_056720638.1"/>
</dbReference>
<keyword evidence="2" id="KW-0521">NADP</keyword>
<dbReference type="InterPro" id="IPR036291">
    <property type="entry name" value="NAD(P)-bd_dom_sf"/>
</dbReference>
<dbReference type="Gene3D" id="3.40.50.720">
    <property type="entry name" value="NAD(P)-binding Rossmann-like Domain"/>
    <property type="match status" value="1"/>
</dbReference>
<proteinExistence type="inferred from homology"/>
<keyword evidence="6" id="KW-1185">Reference proteome</keyword>
<dbReference type="GeneID" id="81459821"/>
<reference evidence="5" key="1">
    <citation type="submission" date="2022-12" db="EMBL/GenBank/DDBJ databases">
        <authorList>
            <person name="Petersen C."/>
        </authorList>
    </citation>
    <scope>NUCLEOTIDE SEQUENCE</scope>
    <source>
        <strain evidence="5">IBT 3081</strain>
    </source>
</reference>
<evidence type="ECO:0000313" key="6">
    <source>
        <dbReference type="Proteomes" id="UP001147752"/>
    </source>
</evidence>
<comment type="similarity">
    <text evidence="1">Belongs to the NmrA-type oxidoreductase family. Isoflavone reductase subfamily.</text>
</comment>
<reference evidence="5" key="2">
    <citation type="journal article" date="2023" name="IMA Fungus">
        <title>Comparative genomic study of the Penicillium genus elucidates a diverse pangenome and 15 lateral gene transfer events.</title>
        <authorList>
            <person name="Petersen C."/>
            <person name="Sorensen T."/>
            <person name="Nielsen M.R."/>
            <person name="Sondergaard T.E."/>
            <person name="Sorensen J.L."/>
            <person name="Fitzpatrick D.A."/>
            <person name="Frisvad J.C."/>
            <person name="Nielsen K.L."/>
        </authorList>
    </citation>
    <scope>NUCLEOTIDE SEQUENCE</scope>
    <source>
        <strain evidence="5">IBT 3081</strain>
    </source>
</reference>
<dbReference type="Gene3D" id="3.90.25.10">
    <property type="entry name" value="UDP-galactose 4-epimerase, domain 1"/>
    <property type="match status" value="1"/>
</dbReference>
<evidence type="ECO:0000313" key="5">
    <source>
        <dbReference type="EMBL" id="KAJ5384997.1"/>
    </source>
</evidence>
<sequence length="328" mass="36756">MTPPFKTIAIFGANGQMGKPVFEALVNSKEPVFKVVAFVSPGSNFNLFDYGEVNALIKRVDLMNVATDDLATLLAHEKVDVVFSALGGEFLAKQSVVQDAAAKAGVRRFYPSEFGMHHVAWLPDGDVYLNPTWAFKMKCLEDALHHPSIYDGRMTYTVVGCADAYDAPGEPLLCPWIEKDESRLKNRCVIHCVGNPDAKMDYSSRVDVANFIVETLRHPERSENQLFGFRSDLISFREVAHLLQRYSGKPVKLNVISVDEMKKIIEDPSSAPEELQGDSTFPIEFLMVLRYIQGQGLFRRPPGLLNNDLFPEVKTLSVKNYFKQLFAA</sequence>
<dbReference type="EMBL" id="JAPZBT010000001">
    <property type="protein sequence ID" value="KAJ5384997.1"/>
    <property type="molecule type" value="Genomic_DNA"/>
</dbReference>
<gene>
    <name evidence="5" type="ORF">N7517_002908</name>
</gene>
<comment type="caution">
    <text evidence="5">The sequence shown here is derived from an EMBL/GenBank/DDBJ whole genome shotgun (WGS) entry which is preliminary data.</text>
</comment>
<evidence type="ECO:0000259" key="4">
    <source>
        <dbReference type="Pfam" id="PF05368"/>
    </source>
</evidence>
<dbReference type="InterPro" id="IPR008030">
    <property type="entry name" value="NmrA-like"/>
</dbReference>
<evidence type="ECO:0000256" key="1">
    <source>
        <dbReference type="ARBA" id="ARBA00005725"/>
    </source>
</evidence>
<dbReference type="Pfam" id="PF05368">
    <property type="entry name" value="NmrA"/>
    <property type="match status" value="1"/>
</dbReference>
<name>A0A9W9SV86_9EURO</name>
<protein>
    <recommendedName>
        <fullName evidence="4">NmrA-like domain-containing protein</fullName>
    </recommendedName>
</protein>
<dbReference type="AlphaFoldDB" id="A0A9W9SV86"/>
<dbReference type="PANTHER" id="PTHR47706:SF4">
    <property type="entry name" value="NMRA-LIKE DOMAIN-CONTAINING PROTEIN"/>
    <property type="match status" value="1"/>
</dbReference>
<dbReference type="SUPFAM" id="SSF51735">
    <property type="entry name" value="NAD(P)-binding Rossmann-fold domains"/>
    <property type="match status" value="1"/>
</dbReference>
<dbReference type="PANTHER" id="PTHR47706">
    <property type="entry name" value="NMRA-LIKE FAMILY PROTEIN"/>
    <property type="match status" value="1"/>
</dbReference>
<dbReference type="Proteomes" id="UP001147752">
    <property type="component" value="Unassembled WGS sequence"/>
</dbReference>